<dbReference type="Proteomes" id="UP000688137">
    <property type="component" value="Unassembled WGS sequence"/>
</dbReference>
<dbReference type="AlphaFoldDB" id="A0A8S1JQW6"/>
<keyword evidence="4" id="KW-1185">Reference proteome</keyword>
<reference evidence="3" key="1">
    <citation type="submission" date="2021-01" db="EMBL/GenBank/DDBJ databases">
        <authorList>
            <consortium name="Genoscope - CEA"/>
            <person name="William W."/>
        </authorList>
    </citation>
    <scope>NUCLEOTIDE SEQUENCE</scope>
</reference>
<keyword evidence="1" id="KW-0175">Coiled coil</keyword>
<name>A0A8S1JQW6_PARPR</name>
<evidence type="ECO:0000256" key="2">
    <source>
        <dbReference type="SAM" id="MobiDB-lite"/>
    </source>
</evidence>
<accession>A0A8S1JQW6</accession>
<feature type="coiled-coil region" evidence="1">
    <location>
        <begin position="124"/>
        <end position="370"/>
    </location>
</feature>
<evidence type="ECO:0000313" key="4">
    <source>
        <dbReference type="Proteomes" id="UP000688137"/>
    </source>
</evidence>
<proteinExistence type="predicted"/>
<sequence length="381" mass="45343">MSSYRDQAFGINSRPSNDPLRFPQTITADIYNNFSQKPLTNEQSSGLPFQFGSAPARAYAQELQLSPDIQVLAKQQQLQQHSAALPVQQKVIQPQPIYQEIQHFDKPVKVVSRSDIEEPWRNKCQFLERQIYDLQQENIRLRQQNIASEKVTYFEDTGRVNQLMQEIDRLNKTILDLNSEIEQWRQRYQSLEAQLKTRQNVEMEIERMRRSVQDNENIMHVEMNRLREQLDEWQKRCQSLESQSQDAQTFLAKSRTHEQQIFNLQADLKKAEMSLKSKQDDFEALQQKFNRLERVVRDSEYQSQEMANLRKIIDDRNKEIDILRRQSHSQFGNQSIKDLEGKLALFQGECERLNQLLNHKEQELQLYRDQLKRQSHYSNKQ</sequence>
<dbReference type="EMBL" id="CAJJDM010000003">
    <property type="protein sequence ID" value="CAD8043999.1"/>
    <property type="molecule type" value="Genomic_DNA"/>
</dbReference>
<gene>
    <name evidence="3" type="ORF">PPRIM_AZ9-3.1.T0060081</name>
</gene>
<evidence type="ECO:0000256" key="1">
    <source>
        <dbReference type="SAM" id="Coils"/>
    </source>
</evidence>
<protein>
    <submittedName>
        <fullName evidence="3">Uncharacterized protein</fullName>
    </submittedName>
</protein>
<feature type="region of interest" description="Disordered" evidence="2">
    <location>
        <begin position="1"/>
        <end position="21"/>
    </location>
</feature>
<organism evidence="3 4">
    <name type="scientific">Paramecium primaurelia</name>
    <dbReference type="NCBI Taxonomy" id="5886"/>
    <lineage>
        <taxon>Eukaryota</taxon>
        <taxon>Sar</taxon>
        <taxon>Alveolata</taxon>
        <taxon>Ciliophora</taxon>
        <taxon>Intramacronucleata</taxon>
        <taxon>Oligohymenophorea</taxon>
        <taxon>Peniculida</taxon>
        <taxon>Parameciidae</taxon>
        <taxon>Paramecium</taxon>
    </lineage>
</organism>
<dbReference type="OMA" id="IMHVEMN"/>
<comment type="caution">
    <text evidence="3">The sequence shown here is derived from an EMBL/GenBank/DDBJ whole genome shotgun (WGS) entry which is preliminary data.</text>
</comment>
<evidence type="ECO:0000313" key="3">
    <source>
        <dbReference type="EMBL" id="CAD8043999.1"/>
    </source>
</evidence>